<proteinExistence type="predicted"/>
<dbReference type="EMBL" id="SOBG01000002">
    <property type="protein sequence ID" value="TDT71926.1"/>
    <property type="molecule type" value="Genomic_DNA"/>
</dbReference>
<sequence>MYSIGERFIYEIDDDDIEFEVIGDMIMHGKEYLVAQNIFEEKKYIFYYDDLEEIIVLIDDEEESDELLEEWESEYYGTAAEIEFWDDDYESLEDEDLIDNNELYIEDDFDDYDEFYEEEF</sequence>
<evidence type="ECO:0008006" key="3">
    <source>
        <dbReference type="Google" id="ProtNLM"/>
    </source>
</evidence>
<dbReference type="RefSeq" id="WP_134112518.1">
    <property type="nucleotide sequence ID" value="NZ_SOBG01000002.1"/>
</dbReference>
<dbReference type="Proteomes" id="UP000294678">
    <property type="component" value="Unassembled WGS sequence"/>
</dbReference>
<organism evidence="1 2">
    <name type="scientific">Hypnocyclicus thermotrophus</name>
    <dbReference type="NCBI Taxonomy" id="1627895"/>
    <lineage>
        <taxon>Bacteria</taxon>
        <taxon>Fusobacteriati</taxon>
        <taxon>Fusobacteriota</taxon>
        <taxon>Fusobacteriia</taxon>
        <taxon>Fusobacteriales</taxon>
        <taxon>Fusobacteriaceae</taxon>
        <taxon>Hypnocyclicus</taxon>
    </lineage>
</organism>
<evidence type="ECO:0000313" key="1">
    <source>
        <dbReference type="EMBL" id="TDT71926.1"/>
    </source>
</evidence>
<protein>
    <recommendedName>
        <fullName evidence="3">DUF1292 domain-containing protein</fullName>
    </recommendedName>
</protein>
<accession>A0AA46E093</accession>
<reference evidence="1 2" key="1">
    <citation type="submission" date="2019-03" db="EMBL/GenBank/DDBJ databases">
        <title>Genomic Encyclopedia of Type Strains, Phase IV (KMG-IV): sequencing the most valuable type-strain genomes for metagenomic binning, comparative biology and taxonomic classification.</title>
        <authorList>
            <person name="Goeker M."/>
        </authorList>
    </citation>
    <scope>NUCLEOTIDE SEQUENCE [LARGE SCALE GENOMIC DNA]</scope>
    <source>
        <strain evidence="1 2">DSM 100055</strain>
    </source>
</reference>
<gene>
    <name evidence="1" type="ORF">EV215_0618</name>
</gene>
<dbReference type="AlphaFoldDB" id="A0AA46E093"/>
<keyword evidence="2" id="KW-1185">Reference proteome</keyword>
<evidence type="ECO:0000313" key="2">
    <source>
        <dbReference type="Proteomes" id="UP000294678"/>
    </source>
</evidence>
<name>A0AA46E093_9FUSO</name>
<comment type="caution">
    <text evidence="1">The sequence shown here is derived from an EMBL/GenBank/DDBJ whole genome shotgun (WGS) entry which is preliminary data.</text>
</comment>